<accession>A0A6M3KEJ3</accession>
<dbReference type="AlphaFoldDB" id="A0A6M3KEJ3"/>
<gene>
    <name evidence="1" type="ORF">MM415A00737_0015</name>
</gene>
<dbReference type="Pfam" id="PF06319">
    <property type="entry name" value="MmcB-like"/>
    <property type="match status" value="1"/>
</dbReference>
<sequence length="276" mass="31977">MNNNRITASDLTTLLISKYSEKYVCVPECNIGSATMMRQHRIIDLWAMAKSWAKPKVIAFEIKVNRQDFLRDDKWPDYLPYCNEFYFVAPTGIIDRDEVPGDAGLLISSKNAKVLYTKKKAPFRDVKIPESVFRYVLMWRAKIVANANEPINSLSFWKNWLAEDDDKKKIGHQVSIKLRKLIDERIRVVEKENNRLMDINVGLQRVKKSLDALGIDESEIVRFTYRPPEQLLKRRINEINAVISTDVLNLFLDTSNKLKQAHDILTHKLLEGNNNG</sequence>
<evidence type="ECO:0000313" key="1">
    <source>
        <dbReference type="EMBL" id="QJA80377.1"/>
    </source>
</evidence>
<organism evidence="1">
    <name type="scientific">viral metagenome</name>
    <dbReference type="NCBI Taxonomy" id="1070528"/>
    <lineage>
        <taxon>unclassified sequences</taxon>
        <taxon>metagenomes</taxon>
        <taxon>organismal metagenomes</taxon>
    </lineage>
</organism>
<name>A0A6M3KEJ3_9ZZZZ</name>
<proteinExistence type="predicted"/>
<protein>
    <submittedName>
        <fullName evidence="1">Putative DNA repair protein</fullName>
    </submittedName>
</protein>
<dbReference type="InterPro" id="IPR009394">
    <property type="entry name" value="MmcB-like"/>
</dbReference>
<reference evidence="1" key="1">
    <citation type="submission" date="2020-03" db="EMBL/GenBank/DDBJ databases">
        <title>The deep terrestrial virosphere.</title>
        <authorList>
            <person name="Holmfeldt K."/>
            <person name="Nilsson E."/>
            <person name="Simone D."/>
            <person name="Lopez-Fernandez M."/>
            <person name="Wu X."/>
            <person name="de Brujin I."/>
            <person name="Lundin D."/>
            <person name="Andersson A."/>
            <person name="Bertilsson S."/>
            <person name="Dopson M."/>
        </authorList>
    </citation>
    <scope>NUCLEOTIDE SEQUENCE</scope>
    <source>
        <strain evidence="1">MM415A00737</strain>
    </source>
</reference>
<dbReference type="EMBL" id="MT142419">
    <property type="protein sequence ID" value="QJA80377.1"/>
    <property type="molecule type" value="Genomic_DNA"/>
</dbReference>